<proteinExistence type="predicted"/>
<organism evidence="1 2">
    <name type="scientific">Melia azedarach</name>
    <name type="common">Chinaberry tree</name>
    <dbReference type="NCBI Taxonomy" id="155640"/>
    <lineage>
        <taxon>Eukaryota</taxon>
        <taxon>Viridiplantae</taxon>
        <taxon>Streptophyta</taxon>
        <taxon>Embryophyta</taxon>
        <taxon>Tracheophyta</taxon>
        <taxon>Spermatophyta</taxon>
        <taxon>Magnoliopsida</taxon>
        <taxon>eudicotyledons</taxon>
        <taxon>Gunneridae</taxon>
        <taxon>Pentapetalae</taxon>
        <taxon>rosids</taxon>
        <taxon>malvids</taxon>
        <taxon>Sapindales</taxon>
        <taxon>Meliaceae</taxon>
        <taxon>Melia</taxon>
    </lineage>
</organism>
<accession>A0ACC1WY91</accession>
<keyword evidence="2" id="KW-1185">Reference proteome</keyword>
<dbReference type="Proteomes" id="UP001164539">
    <property type="component" value="Chromosome 13"/>
</dbReference>
<comment type="caution">
    <text evidence="1">The sequence shown here is derived from an EMBL/GenBank/DDBJ whole genome shotgun (WGS) entry which is preliminary data.</text>
</comment>
<evidence type="ECO:0000313" key="2">
    <source>
        <dbReference type="Proteomes" id="UP001164539"/>
    </source>
</evidence>
<reference evidence="1 2" key="1">
    <citation type="journal article" date="2023" name="Science">
        <title>Complex scaffold remodeling in plant triterpene biosynthesis.</title>
        <authorList>
            <person name="De La Pena R."/>
            <person name="Hodgson H."/>
            <person name="Liu J.C."/>
            <person name="Stephenson M.J."/>
            <person name="Martin A.C."/>
            <person name="Owen C."/>
            <person name="Harkess A."/>
            <person name="Leebens-Mack J."/>
            <person name="Jimenez L.E."/>
            <person name="Osbourn A."/>
            <person name="Sattely E.S."/>
        </authorList>
    </citation>
    <scope>NUCLEOTIDE SEQUENCE [LARGE SCALE GENOMIC DNA]</scope>
    <source>
        <strain evidence="2">cv. JPN11</strain>
        <tissue evidence="1">Leaf</tissue>
    </source>
</reference>
<name>A0ACC1WY91_MELAZ</name>
<sequence>MDVEQYRSNFSFCTVLSCFRLQIAWLLSTMSLFHPRLLHGIPLFPKIYSVWVLPFAYAIFANRAYSLGEFLWAGATLKGWWNDKRMWWFQKNNCFFAFANNILKLFRFTKSAFVITAKGGRGRCISEIRARDHGIWSCFTIVYHSSNSCIAQSVLFLPGTEEGNLGFA</sequence>
<dbReference type="EMBL" id="CM051406">
    <property type="protein sequence ID" value="KAJ4704116.1"/>
    <property type="molecule type" value="Genomic_DNA"/>
</dbReference>
<protein>
    <submittedName>
        <fullName evidence="1">Cellulose synthase</fullName>
    </submittedName>
</protein>
<evidence type="ECO:0000313" key="1">
    <source>
        <dbReference type="EMBL" id="KAJ4704116.1"/>
    </source>
</evidence>
<gene>
    <name evidence="1" type="ORF">OWV82_023919</name>
</gene>